<feature type="chain" id="PRO_5008239558" evidence="1">
    <location>
        <begin position="22"/>
        <end position="196"/>
    </location>
</feature>
<gene>
    <name evidence="2" type="ORF">NS319_10090</name>
    <name evidence="3" type="ORF">SB4_10100</name>
</gene>
<dbReference type="EMBL" id="LDTD01000065">
    <property type="protein sequence ID" value="KTT69548.1"/>
    <property type="molecule type" value="Genomic_DNA"/>
</dbReference>
<protein>
    <submittedName>
        <fullName evidence="3">Plastocyanin/azurin family domain protein</fullName>
    </submittedName>
</protein>
<evidence type="ECO:0000256" key="1">
    <source>
        <dbReference type="SAM" id="SignalP"/>
    </source>
</evidence>
<reference evidence="4 5" key="1">
    <citation type="journal article" date="2016" name="Front. Microbiol.">
        <title>Genomic Resource of Rice Seed Associated Bacteria.</title>
        <authorList>
            <person name="Midha S."/>
            <person name="Bansal K."/>
            <person name="Sharma S."/>
            <person name="Kumar N."/>
            <person name="Patil P.P."/>
            <person name="Chaudhry V."/>
            <person name="Patil P.B."/>
        </authorList>
    </citation>
    <scope>NUCLEOTIDE SEQUENCE [LARGE SCALE GENOMIC DNA]</scope>
    <source>
        <strain evidence="2 4">NS319</strain>
        <strain evidence="3 5">SB4</strain>
    </source>
</reference>
<evidence type="ECO:0000313" key="3">
    <source>
        <dbReference type="EMBL" id="KTT98950.1"/>
    </source>
</evidence>
<feature type="signal peptide" evidence="1">
    <location>
        <begin position="1"/>
        <end position="21"/>
    </location>
</feature>
<dbReference type="OrthoDB" id="9772097at2"/>
<dbReference type="PANTHER" id="PTHR36507:SF1">
    <property type="entry name" value="BLL1555 PROTEIN"/>
    <property type="match status" value="1"/>
</dbReference>
<evidence type="ECO:0000313" key="4">
    <source>
        <dbReference type="Proteomes" id="UP000072867"/>
    </source>
</evidence>
<dbReference type="InterPro" id="IPR052721">
    <property type="entry name" value="ET_Amicyanin"/>
</dbReference>
<dbReference type="Gene3D" id="2.60.40.420">
    <property type="entry name" value="Cupredoxins - blue copper proteins"/>
    <property type="match status" value="1"/>
</dbReference>
<organism evidence="3 5">
    <name type="scientific">Sphingomonas sanguinis</name>
    <dbReference type="NCBI Taxonomy" id="33051"/>
    <lineage>
        <taxon>Bacteria</taxon>
        <taxon>Pseudomonadati</taxon>
        <taxon>Pseudomonadota</taxon>
        <taxon>Alphaproteobacteria</taxon>
        <taxon>Sphingomonadales</taxon>
        <taxon>Sphingomonadaceae</taxon>
        <taxon>Sphingomonas</taxon>
    </lineage>
</organism>
<sequence>MVRLSILVSLAVLLVPASALAAPVTVQIVGADGRPLAGAIVTVTMPNTPAPVPHGSYAVGQRNIQFDPQVLIVPVGATVRFPNFDKVRHHVYSFSKPKKFELKLFGQDESRSVVFDKPGAVTLGCNIHDAMNGVVYVTNSPYTAQTDANGRVHMNVAAGTGRITVWHPSIRSAGNQLEQAVTIGGAGLSTSLHLRR</sequence>
<proteinExistence type="predicted"/>
<dbReference type="EMBL" id="LDTE01000059">
    <property type="protein sequence ID" value="KTT98950.1"/>
    <property type="molecule type" value="Genomic_DNA"/>
</dbReference>
<dbReference type="STRING" id="33051.SB4_10100"/>
<dbReference type="AlphaFoldDB" id="A0A147ITR9"/>
<keyword evidence="1" id="KW-0732">Signal</keyword>
<dbReference type="PATRIC" id="fig|33051.3.peg.3189"/>
<dbReference type="SUPFAM" id="SSF49503">
    <property type="entry name" value="Cupredoxins"/>
    <property type="match status" value="1"/>
</dbReference>
<dbReference type="InterPro" id="IPR008972">
    <property type="entry name" value="Cupredoxin"/>
</dbReference>
<comment type="caution">
    <text evidence="3">The sequence shown here is derived from an EMBL/GenBank/DDBJ whole genome shotgun (WGS) entry which is preliminary data.</text>
</comment>
<accession>A0A147ITR9</accession>
<name>A0A147ITR9_9SPHN</name>
<dbReference type="PANTHER" id="PTHR36507">
    <property type="entry name" value="BLL1555 PROTEIN"/>
    <property type="match status" value="1"/>
</dbReference>
<dbReference type="Proteomes" id="UP000072867">
    <property type="component" value="Unassembled WGS sequence"/>
</dbReference>
<evidence type="ECO:0000313" key="5">
    <source>
        <dbReference type="Proteomes" id="UP000074072"/>
    </source>
</evidence>
<dbReference type="Proteomes" id="UP000074072">
    <property type="component" value="Unassembled WGS sequence"/>
</dbReference>
<evidence type="ECO:0000313" key="2">
    <source>
        <dbReference type="EMBL" id="KTT69548.1"/>
    </source>
</evidence>